<feature type="domain" description="HNH nuclease" evidence="2">
    <location>
        <begin position="366"/>
        <end position="419"/>
    </location>
</feature>
<dbReference type="Pfam" id="PF01844">
    <property type="entry name" value="HNH"/>
    <property type="match status" value="1"/>
</dbReference>
<dbReference type="Pfam" id="PF02720">
    <property type="entry name" value="DUF222"/>
    <property type="match status" value="1"/>
</dbReference>
<evidence type="ECO:0000256" key="1">
    <source>
        <dbReference type="ARBA" id="ARBA00023450"/>
    </source>
</evidence>
<protein>
    <submittedName>
        <fullName evidence="3">DUF222 domain-containing protein</fullName>
    </submittedName>
</protein>
<evidence type="ECO:0000313" key="4">
    <source>
        <dbReference type="Proteomes" id="UP000683310"/>
    </source>
</evidence>
<gene>
    <name evidence="3" type="ORF">KHQ06_31410</name>
</gene>
<reference evidence="3 4" key="1">
    <citation type="submission" date="2021-04" db="EMBL/GenBank/DDBJ databases">
        <title>Nocardia tengchongensis.</title>
        <authorList>
            <person name="Zhuang k."/>
            <person name="Ran Y."/>
            <person name="Li W."/>
        </authorList>
    </citation>
    <scope>NUCLEOTIDE SEQUENCE [LARGE SCALE GENOMIC DNA]</scope>
    <source>
        <strain evidence="3 4">CFH S0057</strain>
    </source>
</reference>
<accession>A0ABX8CKW3</accession>
<dbReference type="SMART" id="SM00507">
    <property type="entry name" value="HNHc"/>
    <property type="match status" value="1"/>
</dbReference>
<evidence type="ECO:0000313" key="3">
    <source>
        <dbReference type="EMBL" id="QVI20598.1"/>
    </source>
</evidence>
<comment type="similarity">
    <text evidence="1">Belongs to the Rv1128c/1148c/1588c/1702c/1945/3466 family.</text>
</comment>
<dbReference type="Proteomes" id="UP000683310">
    <property type="component" value="Chromosome"/>
</dbReference>
<proteinExistence type="inferred from homology"/>
<dbReference type="InterPro" id="IPR003870">
    <property type="entry name" value="DUF222"/>
</dbReference>
<evidence type="ECO:0000259" key="2">
    <source>
        <dbReference type="SMART" id="SM00507"/>
    </source>
</evidence>
<dbReference type="EMBL" id="CP074371">
    <property type="protein sequence ID" value="QVI20598.1"/>
    <property type="molecule type" value="Genomic_DNA"/>
</dbReference>
<dbReference type="InterPro" id="IPR002711">
    <property type="entry name" value="HNH"/>
</dbReference>
<dbReference type="Gene3D" id="1.10.30.50">
    <property type="match status" value="1"/>
</dbReference>
<dbReference type="InterPro" id="IPR003615">
    <property type="entry name" value="HNH_nuc"/>
</dbReference>
<name>A0ABX8CKW3_9NOCA</name>
<dbReference type="CDD" id="cd00085">
    <property type="entry name" value="HNHc"/>
    <property type="match status" value="1"/>
</dbReference>
<keyword evidence="4" id="KW-1185">Reference proteome</keyword>
<sequence>MNWGGEILELDTPVAVAAERVFDAVDILLKNSLDPISDDGVVELMRDWEVARRKMAAFEHKLVREAENRNLPDKAGVKTTAKFLAQTLRLGHGEACARARAAEVLGLRQEAGQALEPVLPWTATYQAMGLVSVDSARRIAKIMDRVPGKVDPELRELAEFQLASFAAQSSPDDLPKVGDRLLGYLDPDGRLTDEGDRQRRRGITLSKQGVDGMSTMVAELTPAARALFDPIFASLAQPGMCNPDDAESPWTTDGLDDEALAGLERAARRDTRTAAQRNHDAMVAFLRPEMGPANLGQHRGLPVSTIITMSLAEVEAAAGVATTASGGTVPSEQALQLAQKSKPFLAIFDHAGRPLHLGRTKRLANSAQRMALIATERGCTRPGCGAPATLTQVHHVTEWAKGGATDIENLTLACDACHAMIHDGPGGWKTVAMPADSEHAGRTGWIAPRHIDPTGMPKVNDRHHAGELMAASLARLRDRTRPPVKWWSRP</sequence>
<organism evidence="3 4">
    <name type="scientific">Nocardia tengchongensis</name>
    <dbReference type="NCBI Taxonomy" id="2055889"/>
    <lineage>
        <taxon>Bacteria</taxon>
        <taxon>Bacillati</taxon>
        <taxon>Actinomycetota</taxon>
        <taxon>Actinomycetes</taxon>
        <taxon>Mycobacteriales</taxon>
        <taxon>Nocardiaceae</taxon>
        <taxon>Nocardia</taxon>
    </lineage>
</organism>